<dbReference type="AlphaFoldDB" id="A0A6G3ZRX7"/>
<keyword evidence="6" id="KW-0813">Transport</keyword>
<organism evidence="8">
    <name type="scientific">Paenibacillus sp. SYP-B3998</name>
    <dbReference type="NCBI Taxonomy" id="2678564"/>
    <lineage>
        <taxon>Bacteria</taxon>
        <taxon>Bacillati</taxon>
        <taxon>Bacillota</taxon>
        <taxon>Bacilli</taxon>
        <taxon>Bacillales</taxon>
        <taxon>Paenibacillaceae</taxon>
        <taxon>Paenibacillus</taxon>
    </lineage>
</organism>
<feature type="transmembrane region" description="Helical" evidence="6">
    <location>
        <begin position="574"/>
        <end position="596"/>
    </location>
</feature>
<evidence type="ECO:0000313" key="8">
    <source>
        <dbReference type="EMBL" id="NEW04810.1"/>
    </source>
</evidence>
<feature type="domain" description="ABC3 transporter permease C-terminal" evidence="7">
    <location>
        <begin position="69"/>
        <end position="179"/>
    </location>
</feature>
<feature type="transmembrane region" description="Helical" evidence="6">
    <location>
        <begin position="288"/>
        <end position="312"/>
    </location>
</feature>
<dbReference type="GO" id="GO:0005886">
    <property type="term" value="C:plasma membrane"/>
    <property type="evidence" value="ECO:0007669"/>
    <property type="project" value="UniProtKB-SubCell"/>
</dbReference>
<feature type="transmembrane region" description="Helical" evidence="6">
    <location>
        <begin position="232"/>
        <end position="261"/>
    </location>
</feature>
<feature type="transmembrane region" description="Helical" evidence="6">
    <location>
        <begin position="68"/>
        <end position="88"/>
    </location>
</feature>
<dbReference type="PIRSF" id="PIRSF018968">
    <property type="entry name" value="ABC_permease_BceB"/>
    <property type="match status" value="1"/>
</dbReference>
<name>A0A6G3ZRX7_9BACL</name>
<dbReference type="InterPro" id="IPR052536">
    <property type="entry name" value="ABC-4_Integral_Memb_Prot"/>
</dbReference>
<feature type="transmembrane region" description="Helical" evidence="6">
    <location>
        <begin position="204"/>
        <end position="226"/>
    </location>
</feature>
<evidence type="ECO:0000256" key="5">
    <source>
        <dbReference type="ARBA" id="ARBA00023136"/>
    </source>
</evidence>
<proteinExistence type="inferred from homology"/>
<feature type="transmembrane region" description="Helical" evidence="6">
    <location>
        <begin position="20"/>
        <end position="40"/>
    </location>
</feature>
<evidence type="ECO:0000256" key="1">
    <source>
        <dbReference type="ARBA" id="ARBA00004651"/>
    </source>
</evidence>
<dbReference type="PANTHER" id="PTHR46795:SF2">
    <property type="entry name" value="ABC TRANSPORTER, PERMEASE PROTEIN"/>
    <property type="match status" value="1"/>
</dbReference>
<keyword evidence="5 6" id="KW-0472">Membrane</keyword>
<accession>A0A6G3ZRX7</accession>
<dbReference type="GO" id="GO:0055085">
    <property type="term" value="P:transmembrane transport"/>
    <property type="evidence" value="ECO:0007669"/>
    <property type="project" value="UniProtKB-UniRule"/>
</dbReference>
<evidence type="ECO:0000259" key="7">
    <source>
        <dbReference type="Pfam" id="PF02687"/>
    </source>
</evidence>
<evidence type="ECO:0000256" key="2">
    <source>
        <dbReference type="ARBA" id="ARBA00022475"/>
    </source>
</evidence>
<evidence type="ECO:0000256" key="4">
    <source>
        <dbReference type="ARBA" id="ARBA00022989"/>
    </source>
</evidence>
<comment type="similarity">
    <text evidence="6">Belongs to the ABC-4 integral membrane protein family.</text>
</comment>
<evidence type="ECO:0000256" key="3">
    <source>
        <dbReference type="ARBA" id="ARBA00022692"/>
    </source>
</evidence>
<feature type="transmembrane region" description="Helical" evidence="6">
    <location>
        <begin position="152"/>
        <end position="176"/>
    </location>
</feature>
<keyword evidence="3 6" id="KW-0812">Transmembrane</keyword>
<comment type="subcellular location">
    <subcellularLocation>
        <location evidence="1 6">Cell membrane</location>
        <topology evidence="1 6">Multi-pass membrane protein</topology>
    </subcellularLocation>
</comment>
<keyword evidence="2 6" id="KW-1003">Cell membrane</keyword>
<feature type="transmembrane region" description="Helical" evidence="6">
    <location>
        <begin position="518"/>
        <end position="542"/>
    </location>
</feature>
<reference evidence="8" key="1">
    <citation type="submission" date="2020-02" db="EMBL/GenBank/DDBJ databases">
        <authorList>
            <person name="Shen X.-R."/>
            <person name="Zhang Y.-X."/>
        </authorList>
    </citation>
    <scope>NUCLEOTIDE SEQUENCE</scope>
    <source>
        <strain evidence="8">SYP-B3998</strain>
    </source>
</reference>
<dbReference type="RefSeq" id="WP_163940602.1">
    <property type="nucleotide sequence ID" value="NZ_JAAIKC010000001.1"/>
</dbReference>
<dbReference type="PANTHER" id="PTHR46795">
    <property type="entry name" value="ABC TRANSPORTER PERMEASE-RELATED-RELATED"/>
    <property type="match status" value="1"/>
</dbReference>
<dbReference type="InterPro" id="IPR027022">
    <property type="entry name" value="ABC_permease_BceB-typ"/>
</dbReference>
<gene>
    <name evidence="8" type="ORF">GK047_02100</name>
</gene>
<evidence type="ECO:0000256" key="6">
    <source>
        <dbReference type="PIRNR" id="PIRNR018968"/>
    </source>
</evidence>
<dbReference type="InterPro" id="IPR003838">
    <property type="entry name" value="ABC3_permease_C"/>
</dbReference>
<feature type="transmembrane region" description="Helical" evidence="6">
    <location>
        <begin position="608"/>
        <end position="629"/>
    </location>
</feature>
<feature type="transmembrane region" description="Helical" evidence="6">
    <location>
        <begin position="109"/>
        <end position="132"/>
    </location>
</feature>
<keyword evidence="4 6" id="KW-1133">Transmembrane helix</keyword>
<protein>
    <submittedName>
        <fullName evidence="8">ABC transporter permease</fullName>
    </submittedName>
</protein>
<dbReference type="EMBL" id="JAAIKC010000001">
    <property type="protein sequence ID" value="NEW04810.1"/>
    <property type="molecule type" value="Genomic_DNA"/>
</dbReference>
<sequence length="639" mass="72710">MNFRQFAFNNILRNKRAYMAYFLSSAFSVMIFFTYALLLFHPNLQGELASSSATLSILATMGMKVSQYLIFIFSFFFLLYSVSAFLKMRKKEFGILMLLGISPKQLNKLVFIENMFIGIASIMSGVVIGLIFSKLILLISASVLFIQKGLPFYVPIQAVWMTGGSFFLLFLVISLFTARLGKRVQLVELMQSEDRPKPEPKSSILLALLAITLIGLGYAVVFFVVLEKAFSLVLLTVGVALVVLGTYFLFTQLSVHVIRALKKNERLFFRKTNVLTLSELTYRMKDNAIMFFIVATVLAVAFTGMGSCLALANPGLAQMMNPYAFTYVSTQKNQQDSAHLLAIKQQLKDANFAYRMGSALPKYTENGLTVVKLTDFNSLAEAQGYPKEMLSSDDEIIYTPANMTEKQEFSKHGKVPVSVPFRQGKMEINLQVKKAVPYVVLPNAERTIVVTDSLYDKLPADAEMHHLQTSYYFIVENWKDTQEVSQKLKEIIKEDVDSQYHFRALVFEWITTKQQNGILLMVSVLVGIVFFTFAASFIYFRLYADMERDERQYQMISKIGLTKKELRKIVTGQLLLMFFLPIVMAIIHSGVAFAALQQLIDYSVVNSSITIFASFVAVQLIYYFIYRWCYLQHLYQKMV</sequence>
<comment type="caution">
    <text evidence="8">The sequence shown here is derived from an EMBL/GenBank/DDBJ whole genome shotgun (WGS) entry which is preliminary data.</text>
</comment>
<dbReference type="Pfam" id="PF02687">
    <property type="entry name" value="FtsX"/>
    <property type="match status" value="1"/>
</dbReference>